<dbReference type="GO" id="GO:0016020">
    <property type="term" value="C:membrane"/>
    <property type="evidence" value="ECO:0007669"/>
    <property type="project" value="UniProtKB-SubCell"/>
</dbReference>
<dbReference type="OrthoDB" id="1182028at2759"/>
<dbReference type="PANTHER" id="PTHR45651:SF68">
    <property type="entry name" value="ION TRANSPORT DOMAIN-CONTAINING PROTEIN"/>
    <property type="match status" value="1"/>
</dbReference>
<name>A0A2I4GQR5_JUGRE</name>
<dbReference type="GO" id="GO:0034220">
    <property type="term" value="P:monoatomic ion transmembrane transport"/>
    <property type="evidence" value="ECO:0007669"/>
    <property type="project" value="UniProtKB-KW"/>
</dbReference>
<protein>
    <submittedName>
        <fullName evidence="6 7">Cyclic nucleotide-gated ion channel 1-like</fullName>
    </submittedName>
</protein>
<reference evidence="6 7" key="1">
    <citation type="submission" date="2025-04" db="UniProtKB">
        <authorList>
            <consortium name="RefSeq"/>
        </authorList>
    </citation>
    <scope>IDENTIFICATION</scope>
    <source>
        <tissue evidence="6 7">Leaves</tissue>
    </source>
</reference>
<dbReference type="SUPFAM" id="SSF81324">
    <property type="entry name" value="Voltage-gated potassium channels"/>
    <property type="match status" value="1"/>
</dbReference>
<feature type="transmembrane region" description="Helical" evidence="3">
    <location>
        <begin position="348"/>
        <end position="370"/>
    </location>
</feature>
<accession>A0A2I4GQR5</accession>
<dbReference type="KEGG" id="jre:109009995"/>
<dbReference type="Gene3D" id="2.60.120.10">
    <property type="entry name" value="Jelly Rolls"/>
    <property type="match status" value="1"/>
</dbReference>
<dbReference type="SUPFAM" id="SSF51206">
    <property type="entry name" value="cAMP-binding domain-like"/>
    <property type="match status" value="1"/>
</dbReference>
<dbReference type="Proteomes" id="UP000235220">
    <property type="component" value="Chromosome 16"/>
</dbReference>
<feature type="transmembrane region" description="Helical" evidence="3">
    <location>
        <begin position="55"/>
        <end position="74"/>
    </location>
</feature>
<dbReference type="RefSeq" id="XP_018846228.2">
    <property type="nucleotide sequence ID" value="XM_018990683.2"/>
</dbReference>
<feature type="transmembrane region" description="Helical" evidence="3">
    <location>
        <begin position="134"/>
        <end position="153"/>
    </location>
</feature>
<keyword evidence="1" id="KW-1071">Ligand-gated ion channel</keyword>
<keyword evidence="3" id="KW-0472">Membrane</keyword>
<dbReference type="RefSeq" id="XP_018846227.2">
    <property type="nucleotide sequence ID" value="XM_018990682.2"/>
</dbReference>
<sequence>MSRRWNSQGSGQLRYVDIERQGPENDGTVVSKIIKMATGQVNQPLMMKITSKTKWLFQYWDLAFLVVCVVAVAVDPLFFYLPVIHEDTKCIALDKTLRIFATGVRSFLDLVALGDLLVARSIASSDYCYSRSDYVMNMLAILPLPQFLVPIIFSEMRDSKFRDGRKFLNAVVLSQYVPRLFRIYRLLKIVNQTIILPKSSPPKTTHVKVMNAKSYKNMMMIPPKGFVVMKAGFNLFLYLIASHILGAFWYFFSIERETTCWHLACKHDSGCNKNSFNCGHGNHTFLNDYCSLEKKTNTTLSFDFGIFQDARQSGILASMDFPRKNLFCFWWGLRNLSSFGQNLETSSYYWENCFTVLITIFGLLLFLYFIGNLQVYMQWEASNELKEIYKRPKKSKQHNKIIMSKRLKTSKQYYLTYMDEEDKTANIKRTKSRSIESWINTIGLSDQLQQIIMSYLTPILEDQNKHIDTENPFSHLSTTLRRLIKLHLCLPLLRRVSIFENESEELLYEITNKFLKHVHYNQNNYIVREGEPLDAMIFVVKGIAWTYTSNHGNKIECLKTGDLFGRHLVDWVLESPGLSDLPLSTRTLKCHTKVEAFCLMASDLKDMMSQCWWKFSKFRHIAQSNSEQLKHFAASSI</sequence>
<evidence type="ECO:0000256" key="3">
    <source>
        <dbReference type="SAM" id="Phobius"/>
    </source>
</evidence>
<keyword evidence="3" id="KW-0812">Transmembrane</keyword>
<keyword evidence="5" id="KW-1185">Reference proteome</keyword>
<evidence type="ECO:0000313" key="5">
    <source>
        <dbReference type="Proteomes" id="UP000235220"/>
    </source>
</evidence>
<dbReference type="GeneID" id="109009995"/>
<evidence type="ECO:0000256" key="1">
    <source>
        <dbReference type="ARBA" id="ARBA00023286"/>
    </source>
</evidence>
<dbReference type="InterPro" id="IPR014710">
    <property type="entry name" value="RmlC-like_jellyroll"/>
</dbReference>
<dbReference type="PANTHER" id="PTHR45651">
    <property type="entry name" value="CYCLIC NUCLEOTIDE-GATED ION CHANNEL 15-RELATED-RELATED"/>
    <property type="match status" value="1"/>
</dbReference>
<evidence type="ECO:0000259" key="4">
    <source>
        <dbReference type="PROSITE" id="PS50042"/>
    </source>
</evidence>
<dbReference type="STRING" id="51240.A0A2I4GQR5"/>
<organism evidence="5 6">
    <name type="scientific">Juglans regia</name>
    <name type="common">English walnut</name>
    <dbReference type="NCBI Taxonomy" id="51240"/>
    <lineage>
        <taxon>Eukaryota</taxon>
        <taxon>Viridiplantae</taxon>
        <taxon>Streptophyta</taxon>
        <taxon>Embryophyta</taxon>
        <taxon>Tracheophyta</taxon>
        <taxon>Spermatophyta</taxon>
        <taxon>Magnoliopsida</taxon>
        <taxon>eudicotyledons</taxon>
        <taxon>Gunneridae</taxon>
        <taxon>Pentapetalae</taxon>
        <taxon>rosids</taxon>
        <taxon>fabids</taxon>
        <taxon>Fagales</taxon>
        <taxon>Juglandaceae</taxon>
        <taxon>Juglans</taxon>
    </lineage>
</organism>
<keyword evidence="2" id="KW-0407">Ion channel</keyword>
<keyword evidence="1" id="KW-0406">Ion transport</keyword>
<evidence type="ECO:0000256" key="2">
    <source>
        <dbReference type="ARBA" id="ARBA00023303"/>
    </source>
</evidence>
<dbReference type="AlphaFoldDB" id="A0A2I4GQR5"/>
<dbReference type="PROSITE" id="PS50042">
    <property type="entry name" value="CNMP_BINDING_3"/>
    <property type="match status" value="1"/>
</dbReference>
<feature type="transmembrane region" description="Helical" evidence="3">
    <location>
        <begin position="226"/>
        <end position="252"/>
    </location>
</feature>
<gene>
    <name evidence="6 7" type="primary">LOC109009995</name>
</gene>
<feature type="domain" description="Cyclic nucleotide-binding" evidence="4">
    <location>
        <begin position="498"/>
        <end position="565"/>
    </location>
</feature>
<evidence type="ECO:0000313" key="6">
    <source>
        <dbReference type="RefSeq" id="XP_018846227.2"/>
    </source>
</evidence>
<evidence type="ECO:0000313" key="7">
    <source>
        <dbReference type="RefSeq" id="XP_018846228.2"/>
    </source>
</evidence>
<dbReference type="InterPro" id="IPR018490">
    <property type="entry name" value="cNMP-bd_dom_sf"/>
</dbReference>
<keyword evidence="3" id="KW-1133">Transmembrane helix</keyword>
<dbReference type="CDD" id="cd00038">
    <property type="entry name" value="CAP_ED"/>
    <property type="match status" value="1"/>
</dbReference>
<dbReference type="Gramene" id="Jr16_01130_p1">
    <property type="protein sequence ID" value="cds.Jr16_01130_p1"/>
    <property type="gene ID" value="Jr16_01130"/>
</dbReference>
<dbReference type="InterPro" id="IPR000595">
    <property type="entry name" value="cNMP-bd_dom"/>
</dbReference>
<keyword evidence="1" id="KW-0813">Transport</keyword>
<proteinExistence type="predicted"/>